<accession>G5AZC5</accession>
<proteinExistence type="predicted"/>
<feature type="region of interest" description="Disordered" evidence="1">
    <location>
        <begin position="174"/>
        <end position="199"/>
    </location>
</feature>
<dbReference type="AlphaFoldDB" id="G5AZC5"/>
<evidence type="ECO:0000313" key="2">
    <source>
        <dbReference type="EMBL" id="EHB02386.1"/>
    </source>
</evidence>
<dbReference type="InParanoid" id="G5AZC5"/>
<evidence type="ECO:0000313" key="3">
    <source>
        <dbReference type="Proteomes" id="UP000006813"/>
    </source>
</evidence>
<dbReference type="Proteomes" id="UP000006813">
    <property type="component" value="Unassembled WGS sequence"/>
</dbReference>
<sequence>MGLSACQRQPMDFPFQVLPSSVQPHSFIDCYSGLGCGRYRGGHVNLHATTVLRRCFCESRSFSQTHFLRLLAPRSALRLGLFSLSYAVIVADPWVLLPSIETSPANAPDPLVVSVIYVLNAHRLLRVFQAQDFLSGPGLRSPDRPEEKDQEPGAPAFVLCSPRLERLRVERSGVPAARTELHPGAAEARRSGKTKPRPTDGHIAIERHEDEHEDLHAPKEVGCKTCVMHSL</sequence>
<dbReference type="EMBL" id="JH167608">
    <property type="protein sequence ID" value="EHB02386.1"/>
    <property type="molecule type" value="Genomic_DNA"/>
</dbReference>
<organism evidence="2 3">
    <name type="scientific">Heterocephalus glaber</name>
    <name type="common">Naked mole rat</name>
    <dbReference type="NCBI Taxonomy" id="10181"/>
    <lineage>
        <taxon>Eukaryota</taxon>
        <taxon>Metazoa</taxon>
        <taxon>Chordata</taxon>
        <taxon>Craniata</taxon>
        <taxon>Vertebrata</taxon>
        <taxon>Euteleostomi</taxon>
        <taxon>Mammalia</taxon>
        <taxon>Eutheria</taxon>
        <taxon>Euarchontoglires</taxon>
        <taxon>Glires</taxon>
        <taxon>Rodentia</taxon>
        <taxon>Hystricomorpha</taxon>
        <taxon>Bathyergidae</taxon>
        <taxon>Heterocephalus</taxon>
    </lineage>
</organism>
<gene>
    <name evidence="2" type="ORF">GW7_08705</name>
</gene>
<reference evidence="2 3" key="1">
    <citation type="journal article" date="2011" name="Nature">
        <title>Genome sequencing reveals insights into physiology and longevity of the naked mole rat.</title>
        <authorList>
            <person name="Kim E.B."/>
            <person name="Fang X."/>
            <person name="Fushan A.A."/>
            <person name="Huang Z."/>
            <person name="Lobanov A.V."/>
            <person name="Han L."/>
            <person name="Marino S.M."/>
            <person name="Sun X."/>
            <person name="Turanov A.A."/>
            <person name="Yang P."/>
            <person name="Yim S.H."/>
            <person name="Zhao X."/>
            <person name="Kasaikina M.V."/>
            <person name="Stoletzki N."/>
            <person name="Peng C."/>
            <person name="Polak P."/>
            <person name="Xiong Z."/>
            <person name="Kiezun A."/>
            <person name="Zhu Y."/>
            <person name="Chen Y."/>
            <person name="Kryukov G.V."/>
            <person name="Zhang Q."/>
            <person name="Peshkin L."/>
            <person name="Yang L."/>
            <person name="Bronson R.T."/>
            <person name="Buffenstein R."/>
            <person name="Wang B."/>
            <person name="Han C."/>
            <person name="Li Q."/>
            <person name="Chen L."/>
            <person name="Zhao W."/>
            <person name="Sunyaev S.R."/>
            <person name="Park T.J."/>
            <person name="Zhang G."/>
            <person name="Wang J."/>
            <person name="Gladyshev V.N."/>
        </authorList>
    </citation>
    <scope>NUCLEOTIDE SEQUENCE [LARGE SCALE GENOMIC DNA]</scope>
</reference>
<protein>
    <submittedName>
        <fullName evidence="2">Uncharacterized protein</fullName>
    </submittedName>
</protein>
<evidence type="ECO:0000256" key="1">
    <source>
        <dbReference type="SAM" id="MobiDB-lite"/>
    </source>
</evidence>
<name>G5AZC5_HETGA</name>